<dbReference type="AlphaFoldDB" id="A0A2S6A4X4"/>
<sequence>MVRGDLGDDFLKAFVASVSGSRADLTEFHQFRPDWYADYSKRFVANFIHERVWARMIAGVADHGGVTIVNKEPIRQIHHGTRYEIRFKRHKPDAMIAAYPTKGAIAFWTQAATLPSLERVSLALGYMWDAELEVIDGAVMSFRDGKDNPIWLVELGTAATGGDEITFAPVDPTLPTLDLSGILPETDTAAEGT</sequence>
<keyword evidence="2" id="KW-1185">Reference proteome</keyword>
<proteinExistence type="predicted"/>
<reference evidence="1 2" key="1">
    <citation type="submission" date="2018-02" db="EMBL/GenBank/DDBJ databases">
        <title>8 Nocardia nova and 1 Nocardia cyriacigeorgica strain used for evolution to TMP-SMX.</title>
        <authorList>
            <person name="Mehta H."/>
            <person name="Weng J."/>
            <person name="Shamoo Y."/>
        </authorList>
    </citation>
    <scope>NUCLEOTIDE SEQUENCE [LARGE SCALE GENOMIC DNA]</scope>
    <source>
        <strain evidence="1 2">BAA2227</strain>
    </source>
</reference>
<gene>
    <name evidence="1" type="ORF">C5F51_18500</name>
</gene>
<name>A0A2S6A4X4_9NOCA</name>
<organism evidence="1 2">
    <name type="scientific">Nocardia nova</name>
    <dbReference type="NCBI Taxonomy" id="37330"/>
    <lineage>
        <taxon>Bacteria</taxon>
        <taxon>Bacillati</taxon>
        <taxon>Actinomycetota</taxon>
        <taxon>Actinomycetes</taxon>
        <taxon>Mycobacteriales</taxon>
        <taxon>Nocardiaceae</taxon>
        <taxon>Nocardia</taxon>
    </lineage>
</organism>
<accession>A0A2S6A4X4</accession>
<protein>
    <submittedName>
        <fullName evidence="1">Uncharacterized protein</fullName>
    </submittedName>
</protein>
<dbReference type="Proteomes" id="UP000238356">
    <property type="component" value="Unassembled WGS sequence"/>
</dbReference>
<dbReference type="EMBL" id="PSZD01000010">
    <property type="protein sequence ID" value="PPJ27233.1"/>
    <property type="molecule type" value="Genomic_DNA"/>
</dbReference>
<evidence type="ECO:0000313" key="2">
    <source>
        <dbReference type="Proteomes" id="UP000238356"/>
    </source>
</evidence>
<comment type="caution">
    <text evidence="1">The sequence shown here is derived from an EMBL/GenBank/DDBJ whole genome shotgun (WGS) entry which is preliminary data.</text>
</comment>
<evidence type="ECO:0000313" key="1">
    <source>
        <dbReference type="EMBL" id="PPJ27233.1"/>
    </source>
</evidence>